<sequence length="117" mass="12409">MILRSARNGTFPSKSDVATCRSTALGSIGTTLPEFPNELGCQLKISTGPCSKNWPTLISTIPPNIRQSLCLNSSPPPPPTTIPLLSWIGTPTTVINDGHRITVGICLKGKTCLFSCT</sequence>
<dbReference type="EMBL" id="HBUF01089212">
    <property type="protein sequence ID" value="CAG6635219.1"/>
    <property type="molecule type" value="Transcribed_RNA"/>
</dbReference>
<protein>
    <submittedName>
        <fullName evidence="1">Uncharacterized protein</fullName>
    </submittedName>
</protein>
<evidence type="ECO:0000313" key="1">
    <source>
        <dbReference type="EMBL" id="CAG6635219.1"/>
    </source>
</evidence>
<reference evidence="1" key="1">
    <citation type="submission" date="2021-05" db="EMBL/GenBank/DDBJ databases">
        <authorList>
            <person name="Alioto T."/>
            <person name="Alioto T."/>
            <person name="Gomez Garrido J."/>
        </authorList>
    </citation>
    <scope>NUCLEOTIDE SEQUENCE</scope>
</reference>
<organism evidence="1">
    <name type="scientific">Cacopsylla melanoneura</name>
    <dbReference type="NCBI Taxonomy" id="428564"/>
    <lineage>
        <taxon>Eukaryota</taxon>
        <taxon>Metazoa</taxon>
        <taxon>Ecdysozoa</taxon>
        <taxon>Arthropoda</taxon>
        <taxon>Hexapoda</taxon>
        <taxon>Insecta</taxon>
        <taxon>Pterygota</taxon>
        <taxon>Neoptera</taxon>
        <taxon>Paraneoptera</taxon>
        <taxon>Hemiptera</taxon>
        <taxon>Sternorrhyncha</taxon>
        <taxon>Psylloidea</taxon>
        <taxon>Psyllidae</taxon>
        <taxon>Psyllinae</taxon>
        <taxon>Cacopsylla</taxon>
    </lineage>
</organism>
<proteinExistence type="predicted"/>
<name>A0A8D8QPV2_9HEMI</name>
<dbReference type="AlphaFoldDB" id="A0A8D8QPV2"/>
<dbReference type="EMBL" id="HBUF01089210">
    <property type="protein sequence ID" value="CAG6635209.1"/>
    <property type="molecule type" value="Transcribed_RNA"/>
</dbReference>
<accession>A0A8D8QPV2</accession>